<gene>
    <name evidence="1" type="ORF">ECRASSUSDP1_LOCUS24452</name>
</gene>
<comment type="caution">
    <text evidence="1">The sequence shown here is derived from an EMBL/GenBank/DDBJ whole genome shotgun (WGS) entry which is preliminary data.</text>
</comment>
<proteinExistence type="predicted"/>
<keyword evidence="2" id="KW-1185">Reference proteome</keyword>
<protein>
    <submittedName>
        <fullName evidence="1">Uncharacterized protein</fullName>
    </submittedName>
</protein>
<dbReference type="EMBL" id="CAMPGE010025180">
    <property type="protein sequence ID" value="CAI2382961.1"/>
    <property type="molecule type" value="Genomic_DNA"/>
</dbReference>
<sequence>MFSYSRTDRKDFKASKVIGGAGMGDTHSYRILYAGPDPADKNRLLIKKVFRTNEHTYFYEDIRLNVKDKTVHSKAHNLFNDMKENLTENEITLRNQYRTHNLLGFSLYWRELGSGKNHMSIIENHSWVPNQSWSLWFKTFFARRDAYNYLKGRWTCH</sequence>
<evidence type="ECO:0000313" key="1">
    <source>
        <dbReference type="EMBL" id="CAI2382961.1"/>
    </source>
</evidence>
<dbReference type="AlphaFoldDB" id="A0AAD1Y0Q1"/>
<name>A0AAD1Y0Q1_EUPCR</name>
<reference evidence="1" key="1">
    <citation type="submission" date="2023-07" db="EMBL/GenBank/DDBJ databases">
        <authorList>
            <consortium name="AG Swart"/>
            <person name="Singh M."/>
            <person name="Singh A."/>
            <person name="Seah K."/>
            <person name="Emmerich C."/>
        </authorList>
    </citation>
    <scope>NUCLEOTIDE SEQUENCE</scope>
    <source>
        <strain evidence="1">DP1</strain>
    </source>
</reference>
<accession>A0AAD1Y0Q1</accession>
<dbReference type="Proteomes" id="UP001295684">
    <property type="component" value="Unassembled WGS sequence"/>
</dbReference>
<organism evidence="1 2">
    <name type="scientific">Euplotes crassus</name>
    <dbReference type="NCBI Taxonomy" id="5936"/>
    <lineage>
        <taxon>Eukaryota</taxon>
        <taxon>Sar</taxon>
        <taxon>Alveolata</taxon>
        <taxon>Ciliophora</taxon>
        <taxon>Intramacronucleata</taxon>
        <taxon>Spirotrichea</taxon>
        <taxon>Hypotrichia</taxon>
        <taxon>Euplotida</taxon>
        <taxon>Euplotidae</taxon>
        <taxon>Moneuplotes</taxon>
    </lineage>
</organism>
<evidence type="ECO:0000313" key="2">
    <source>
        <dbReference type="Proteomes" id="UP001295684"/>
    </source>
</evidence>